<organism evidence="1 2">
    <name type="scientific">Syntrophaceticus schinkii</name>
    <dbReference type="NCBI Taxonomy" id="499207"/>
    <lineage>
        <taxon>Bacteria</taxon>
        <taxon>Bacillati</taxon>
        <taxon>Bacillota</taxon>
        <taxon>Clostridia</taxon>
        <taxon>Thermoanaerobacterales</taxon>
        <taxon>Thermoanaerobacterales Family III. Incertae Sedis</taxon>
        <taxon>Syntrophaceticus</taxon>
    </lineage>
</organism>
<sequence>MALKAAFIFVAPEADAERDRAVVDSPVVHLTVVGVKDYQMAVKAAKELVDQGVGAIELCAGFGVEGAAMVKQAVQGKAAVGVVRFDNHPGFDFKSGDEMFNICNRQR</sequence>
<dbReference type="Pfam" id="PF20116">
    <property type="entry name" value="DUF6506"/>
    <property type="match status" value="1"/>
</dbReference>
<dbReference type="Proteomes" id="UP000046155">
    <property type="component" value="Unassembled WGS sequence"/>
</dbReference>
<keyword evidence="2" id="KW-1185">Reference proteome</keyword>
<dbReference type="RefSeq" id="WP_044663771.1">
    <property type="nucleotide sequence ID" value="NZ_CDRZ01000004.1"/>
</dbReference>
<dbReference type="InterPro" id="IPR045441">
    <property type="entry name" value="DUF6506"/>
</dbReference>
<dbReference type="EMBL" id="CDRZ01000004">
    <property type="protein sequence ID" value="CEO87394.1"/>
    <property type="molecule type" value="Genomic_DNA"/>
</dbReference>
<name>A0A0B7MA78_9FIRM</name>
<gene>
    <name evidence="1" type="ORF">SSCH_1010004</name>
</gene>
<evidence type="ECO:0000313" key="2">
    <source>
        <dbReference type="Proteomes" id="UP000046155"/>
    </source>
</evidence>
<dbReference type="OrthoDB" id="1551162at2"/>
<reference evidence="2" key="1">
    <citation type="submission" date="2015-01" db="EMBL/GenBank/DDBJ databases">
        <authorList>
            <person name="Manzoor Shahid"/>
            <person name="Zubair Saima"/>
        </authorList>
    </citation>
    <scope>NUCLEOTIDE SEQUENCE [LARGE SCALE GENOMIC DNA]</scope>
    <source>
        <strain evidence="2">Sp3</strain>
    </source>
</reference>
<dbReference type="AlphaFoldDB" id="A0A0B7MA78"/>
<protein>
    <submittedName>
        <fullName evidence="1">Uncharacterized protein</fullName>
    </submittedName>
</protein>
<proteinExistence type="predicted"/>
<accession>A0A0B7MA78</accession>
<evidence type="ECO:0000313" key="1">
    <source>
        <dbReference type="EMBL" id="CEO87394.1"/>
    </source>
</evidence>